<organism evidence="2 3">
    <name type="scientific">Amycolatopsis antarctica</name>
    <dbReference type="NCBI Taxonomy" id="1854586"/>
    <lineage>
        <taxon>Bacteria</taxon>
        <taxon>Bacillati</taxon>
        <taxon>Actinomycetota</taxon>
        <taxon>Actinomycetes</taxon>
        <taxon>Pseudonocardiales</taxon>
        <taxon>Pseudonocardiaceae</taxon>
        <taxon>Amycolatopsis</taxon>
    </lineage>
</organism>
<protein>
    <submittedName>
        <fullName evidence="2">Uncharacterized protein</fullName>
    </submittedName>
</protein>
<dbReference type="RefSeq" id="WP_094863243.1">
    <property type="nucleotide sequence ID" value="NZ_NKYE01000007.1"/>
</dbReference>
<name>A0A263D5L4_9PSEU</name>
<keyword evidence="1" id="KW-0472">Membrane</keyword>
<accession>A0A263D5L4</accession>
<gene>
    <name evidence="2" type="ORF">CFN78_14220</name>
</gene>
<keyword evidence="3" id="KW-1185">Reference proteome</keyword>
<feature type="transmembrane region" description="Helical" evidence="1">
    <location>
        <begin position="39"/>
        <end position="58"/>
    </location>
</feature>
<proteinExistence type="predicted"/>
<comment type="caution">
    <text evidence="2">The sequence shown here is derived from an EMBL/GenBank/DDBJ whole genome shotgun (WGS) entry which is preliminary data.</text>
</comment>
<keyword evidence="1" id="KW-1133">Transmembrane helix</keyword>
<keyword evidence="1" id="KW-0812">Transmembrane</keyword>
<dbReference type="AlphaFoldDB" id="A0A263D5L4"/>
<dbReference type="Proteomes" id="UP000242444">
    <property type="component" value="Unassembled WGS sequence"/>
</dbReference>
<dbReference type="InParanoid" id="A0A263D5L4"/>
<evidence type="ECO:0000313" key="2">
    <source>
        <dbReference type="EMBL" id="OZM72766.1"/>
    </source>
</evidence>
<evidence type="ECO:0000313" key="3">
    <source>
        <dbReference type="Proteomes" id="UP000242444"/>
    </source>
</evidence>
<reference evidence="2 3" key="1">
    <citation type="submission" date="2017-07" db="EMBL/GenBank/DDBJ databases">
        <title>Amycolatopsis antarcticus sp. nov., isolated from the surface of an Antarcticus brown macroalga.</title>
        <authorList>
            <person name="Wang J."/>
            <person name="Leiva S."/>
            <person name="Huang J."/>
            <person name="Huang Y."/>
        </authorList>
    </citation>
    <scope>NUCLEOTIDE SEQUENCE [LARGE SCALE GENOMIC DNA]</scope>
    <source>
        <strain evidence="2 3">AU-G6</strain>
    </source>
</reference>
<dbReference type="EMBL" id="NKYE01000007">
    <property type="protein sequence ID" value="OZM72766.1"/>
    <property type="molecule type" value="Genomic_DNA"/>
</dbReference>
<evidence type="ECO:0000256" key="1">
    <source>
        <dbReference type="SAM" id="Phobius"/>
    </source>
</evidence>
<sequence>MRQSGLGASVLLAVLAAVQLIIGTTIVANHFTSTDSLPVWLAVVHIVMGLGIGAGVLLELRKHRSRPTLDRSRTKESTMD</sequence>